<comment type="caution">
    <text evidence="11">The sequence shown here is derived from an EMBL/GenBank/DDBJ whole genome shotgun (WGS) entry which is preliminary data.</text>
</comment>
<keyword evidence="5 9" id="KW-0067">ATP-binding</keyword>
<dbReference type="SUPFAM" id="SSF52374">
    <property type="entry name" value="Nucleotidylyl transferase"/>
    <property type="match status" value="1"/>
</dbReference>
<dbReference type="InterPro" id="IPR014729">
    <property type="entry name" value="Rossmann-like_a/b/a_fold"/>
</dbReference>
<protein>
    <recommendedName>
        <fullName evidence="9">Phosphopantetheine adenylyltransferase</fullName>
        <ecNumber evidence="9">2.7.7.3</ecNumber>
    </recommendedName>
    <alternativeName>
        <fullName evidence="9">Dephospho-CoA pyrophosphorylase</fullName>
    </alternativeName>
    <alternativeName>
        <fullName evidence="9">Pantetheine-phosphate adenylyltransferase</fullName>
        <shortName evidence="9">PPAT</shortName>
    </alternativeName>
</protein>
<dbReference type="EC" id="2.7.7.3" evidence="9"/>
<dbReference type="GO" id="GO:0005524">
    <property type="term" value="F:ATP binding"/>
    <property type="evidence" value="ECO:0007669"/>
    <property type="project" value="UniProtKB-KW"/>
</dbReference>
<feature type="binding site" evidence="9">
    <location>
        <position position="17"/>
    </location>
    <ligand>
        <name>ATP</name>
        <dbReference type="ChEBI" id="CHEBI:30616"/>
    </ligand>
</feature>
<dbReference type="NCBIfam" id="TIGR00125">
    <property type="entry name" value="cyt_tran_rel"/>
    <property type="match status" value="1"/>
</dbReference>
<dbReference type="Proteomes" id="UP000430692">
    <property type="component" value="Unassembled WGS sequence"/>
</dbReference>
<dbReference type="PRINTS" id="PR01020">
    <property type="entry name" value="LPSBIOSNTHSS"/>
</dbReference>
<keyword evidence="12" id="KW-1185">Reference proteome</keyword>
<organism evidence="11 12">
    <name type="scientific">Shimazuella alba</name>
    <dbReference type="NCBI Taxonomy" id="2690964"/>
    <lineage>
        <taxon>Bacteria</taxon>
        <taxon>Bacillati</taxon>
        <taxon>Bacillota</taxon>
        <taxon>Bacilli</taxon>
        <taxon>Bacillales</taxon>
        <taxon>Thermoactinomycetaceae</taxon>
        <taxon>Shimazuella</taxon>
    </lineage>
</organism>
<feature type="binding site" evidence="9">
    <location>
        <position position="9"/>
    </location>
    <ligand>
        <name>substrate</name>
    </ligand>
</feature>
<keyword evidence="1 9" id="KW-0963">Cytoplasm</keyword>
<dbReference type="PANTHER" id="PTHR21342">
    <property type="entry name" value="PHOSPHOPANTETHEINE ADENYLYLTRANSFERASE"/>
    <property type="match status" value="1"/>
</dbReference>
<dbReference type="GO" id="GO:0004595">
    <property type="term" value="F:pantetheine-phosphate adenylyltransferase activity"/>
    <property type="evidence" value="ECO:0007669"/>
    <property type="project" value="UniProtKB-UniRule"/>
</dbReference>
<comment type="subunit">
    <text evidence="9">Homohexamer.</text>
</comment>
<dbReference type="HAMAP" id="MF_00151">
    <property type="entry name" value="PPAT_bact"/>
    <property type="match status" value="1"/>
</dbReference>
<feature type="binding site" evidence="9">
    <location>
        <position position="76"/>
    </location>
    <ligand>
        <name>substrate</name>
    </ligand>
</feature>
<dbReference type="AlphaFoldDB" id="A0A6I4VNW7"/>
<evidence type="ECO:0000313" key="12">
    <source>
        <dbReference type="Proteomes" id="UP000430692"/>
    </source>
</evidence>
<evidence type="ECO:0000256" key="4">
    <source>
        <dbReference type="ARBA" id="ARBA00022741"/>
    </source>
</evidence>
<comment type="cofactor">
    <cofactor evidence="9">
        <name>Mg(2+)</name>
        <dbReference type="ChEBI" id="CHEBI:18420"/>
    </cofactor>
</comment>
<feature type="binding site" evidence="9">
    <location>
        <begin position="9"/>
        <end position="10"/>
    </location>
    <ligand>
        <name>ATP</name>
        <dbReference type="ChEBI" id="CHEBI:30616"/>
    </ligand>
</feature>
<feature type="binding site" evidence="9">
    <location>
        <begin position="91"/>
        <end position="93"/>
    </location>
    <ligand>
        <name>ATP</name>
        <dbReference type="ChEBI" id="CHEBI:30616"/>
    </ligand>
</feature>
<accession>A0A6I4VNW7</accession>
<evidence type="ECO:0000256" key="2">
    <source>
        <dbReference type="ARBA" id="ARBA00022679"/>
    </source>
</evidence>
<dbReference type="PANTHER" id="PTHR21342:SF1">
    <property type="entry name" value="PHOSPHOPANTETHEINE ADENYLYLTRANSFERASE"/>
    <property type="match status" value="1"/>
</dbReference>
<name>A0A6I4VNW7_9BACL</name>
<dbReference type="RefSeq" id="WP_160800605.1">
    <property type="nucleotide sequence ID" value="NZ_WUUL01000003.1"/>
</dbReference>
<evidence type="ECO:0000256" key="8">
    <source>
        <dbReference type="ARBA" id="ARBA00029346"/>
    </source>
</evidence>
<proteinExistence type="inferred from homology"/>
<evidence type="ECO:0000256" key="9">
    <source>
        <dbReference type="HAMAP-Rule" id="MF_00151"/>
    </source>
</evidence>
<dbReference type="InterPro" id="IPR001980">
    <property type="entry name" value="PPAT"/>
</dbReference>
<evidence type="ECO:0000256" key="7">
    <source>
        <dbReference type="ARBA" id="ARBA00022993"/>
    </source>
</evidence>
<reference evidence="11 12" key="1">
    <citation type="submission" date="2019-12" db="EMBL/GenBank/DDBJ databases">
        <title>Whole-genome analyses of novel actinobacteria.</title>
        <authorList>
            <person name="Sahin N."/>
            <person name="Saygin H."/>
        </authorList>
    </citation>
    <scope>NUCLEOTIDE SEQUENCE [LARGE SCALE GENOMIC DNA]</scope>
    <source>
        <strain evidence="11 12">KC615</strain>
    </source>
</reference>
<comment type="function">
    <text evidence="9">Reversibly transfers an adenylyl group from ATP to 4'-phosphopantetheine, yielding dephospho-CoA (dPCoA) and pyrophosphate.</text>
</comment>
<evidence type="ECO:0000256" key="6">
    <source>
        <dbReference type="ARBA" id="ARBA00022842"/>
    </source>
</evidence>
<comment type="subcellular location">
    <subcellularLocation>
        <location evidence="9">Cytoplasm</location>
    </subcellularLocation>
</comment>
<keyword evidence="3 9" id="KW-0548">Nucleotidyltransferase</keyword>
<dbReference type="GO" id="GO:0005737">
    <property type="term" value="C:cytoplasm"/>
    <property type="evidence" value="ECO:0007669"/>
    <property type="project" value="UniProtKB-SubCell"/>
</dbReference>
<feature type="site" description="Transition state stabilizer" evidence="9">
    <location>
        <position position="17"/>
    </location>
</feature>
<comment type="catalytic activity">
    <reaction evidence="8 9">
        <text>(R)-4'-phosphopantetheine + ATP + H(+) = 3'-dephospho-CoA + diphosphate</text>
        <dbReference type="Rhea" id="RHEA:19801"/>
        <dbReference type="ChEBI" id="CHEBI:15378"/>
        <dbReference type="ChEBI" id="CHEBI:30616"/>
        <dbReference type="ChEBI" id="CHEBI:33019"/>
        <dbReference type="ChEBI" id="CHEBI:57328"/>
        <dbReference type="ChEBI" id="CHEBI:61723"/>
        <dbReference type="EC" id="2.7.7.3"/>
    </reaction>
</comment>
<sequence length="165" mass="18614">MKVAVYPGSFDPITYGHLDILKRGTKIFDKVIVAVLINSAKQPLFSVEERKQMIEVAIKEAGYDIPVEVDSFEGLLVDYLRKKNIHVILRGLRAISDFEYELQIASINRKLAKDIETLFLMTNNMHSFISSGNVKEIAKYGGDVTDLVPPHVVTALKDKRPHITM</sequence>
<gene>
    <name evidence="9 11" type="primary">coaD</name>
    <name evidence="11" type="ORF">GSM42_05770</name>
</gene>
<dbReference type="GO" id="GO:0015937">
    <property type="term" value="P:coenzyme A biosynthetic process"/>
    <property type="evidence" value="ECO:0007669"/>
    <property type="project" value="UniProtKB-UniRule"/>
</dbReference>
<dbReference type="NCBIfam" id="TIGR01510">
    <property type="entry name" value="coaD_prev_kdtB"/>
    <property type="match status" value="1"/>
</dbReference>
<keyword evidence="6 9" id="KW-0460">Magnesium</keyword>
<dbReference type="Gene3D" id="3.40.50.620">
    <property type="entry name" value="HUPs"/>
    <property type="match status" value="1"/>
</dbReference>
<dbReference type="EMBL" id="WUUL01000003">
    <property type="protein sequence ID" value="MXQ53247.1"/>
    <property type="molecule type" value="Genomic_DNA"/>
</dbReference>
<feature type="binding site" evidence="9">
    <location>
        <position position="101"/>
    </location>
    <ligand>
        <name>ATP</name>
        <dbReference type="ChEBI" id="CHEBI:30616"/>
    </ligand>
</feature>
<evidence type="ECO:0000259" key="10">
    <source>
        <dbReference type="Pfam" id="PF01467"/>
    </source>
</evidence>
<feature type="binding site" evidence="9">
    <location>
        <begin position="126"/>
        <end position="132"/>
    </location>
    <ligand>
        <name>ATP</name>
        <dbReference type="ChEBI" id="CHEBI:30616"/>
    </ligand>
</feature>
<feature type="binding site" evidence="9">
    <location>
        <position position="41"/>
    </location>
    <ligand>
        <name>substrate</name>
    </ligand>
</feature>
<dbReference type="UniPathway" id="UPA00241">
    <property type="reaction ID" value="UER00355"/>
</dbReference>
<evidence type="ECO:0000313" key="11">
    <source>
        <dbReference type="EMBL" id="MXQ53247.1"/>
    </source>
</evidence>
<evidence type="ECO:0000256" key="1">
    <source>
        <dbReference type="ARBA" id="ARBA00022490"/>
    </source>
</evidence>
<keyword evidence="7 9" id="KW-0173">Coenzyme A biosynthesis</keyword>
<keyword evidence="2 9" id="KW-0808">Transferase</keyword>
<evidence type="ECO:0000256" key="5">
    <source>
        <dbReference type="ARBA" id="ARBA00022840"/>
    </source>
</evidence>
<keyword evidence="4 9" id="KW-0547">Nucleotide-binding</keyword>
<feature type="domain" description="Cytidyltransferase-like" evidence="10">
    <location>
        <begin position="5"/>
        <end position="136"/>
    </location>
</feature>
<dbReference type="InterPro" id="IPR004821">
    <property type="entry name" value="Cyt_trans-like"/>
</dbReference>
<dbReference type="CDD" id="cd02163">
    <property type="entry name" value="PPAT"/>
    <property type="match status" value="1"/>
</dbReference>
<comment type="similarity">
    <text evidence="9">Belongs to the bacterial CoaD family.</text>
</comment>
<comment type="pathway">
    <text evidence="9">Cofactor biosynthesis; coenzyme A biosynthesis; CoA from (R)-pantothenate: step 4/5.</text>
</comment>
<dbReference type="Pfam" id="PF01467">
    <property type="entry name" value="CTP_transf_like"/>
    <property type="match status" value="1"/>
</dbReference>
<evidence type="ECO:0000256" key="3">
    <source>
        <dbReference type="ARBA" id="ARBA00022695"/>
    </source>
</evidence>
<feature type="binding site" evidence="9">
    <location>
        <position position="90"/>
    </location>
    <ligand>
        <name>substrate</name>
    </ligand>
</feature>